<reference evidence="2" key="1">
    <citation type="journal article" date="2022" name="bioRxiv">
        <title>Sequencing and chromosome-scale assembly of the giantPleurodeles waltlgenome.</title>
        <authorList>
            <person name="Brown T."/>
            <person name="Elewa A."/>
            <person name="Iarovenko S."/>
            <person name="Subramanian E."/>
            <person name="Araus A.J."/>
            <person name="Petzold A."/>
            <person name="Susuki M."/>
            <person name="Suzuki K.-i.T."/>
            <person name="Hayashi T."/>
            <person name="Toyoda A."/>
            <person name="Oliveira C."/>
            <person name="Osipova E."/>
            <person name="Leigh N.D."/>
            <person name="Simon A."/>
            <person name="Yun M.H."/>
        </authorList>
    </citation>
    <scope>NUCLEOTIDE SEQUENCE</scope>
    <source>
        <strain evidence="2">20211129_DDA</strain>
        <tissue evidence="2">Liver</tissue>
    </source>
</reference>
<dbReference type="EMBL" id="JANPWB010000007">
    <property type="protein sequence ID" value="KAJ1170130.1"/>
    <property type="molecule type" value="Genomic_DNA"/>
</dbReference>
<proteinExistence type="predicted"/>
<evidence type="ECO:0000256" key="1">
    <source>
        <dbReference type="SAM" id="MobiDB-lite"/>
    </source>
</evidence>
<feature type="region of interest" description="Disordered" evidence="1">
    <location>
        <begin position="98"/>
        <end position="137"/>
    </location>
</feature>
<feature type="compositionally biased region" description="Basic residues" evidence="1">
    <location>
        <begin position="1"/>
        <end position="13"/>
    </location>
</feature>
<gene>
    <name evidence="2" type="ORF">NDU88_002011</name>
</gene>
<evidence type="ECO:0000313" key="3">
    <source>
        <dbReference type="Proteomes" id="UP001066276"/>
    </source>
</evidence>
<protein>
    <recommendedName>
        <fullName evidence="4">SAP domain-containing protein</fullName>
    </recommendedName>
</protein>
<sequence>MTCGHHTSHRPASHRSSDAIPASAPDFISPEFDPRVNPNNIMSQSRASSVVSQNLVFEEDRLETYSMKELKAVCKNLKVQIRGLTKKEELQKALRASVAARTASGQSEDPNGESTDTNSRDDVLRVQELPGGDTPCAKQQWWIKRTDSIGAGGQERSQ</sequence>
<evidence type="ECO:0008006" key="4">
    <source>
        <dbReference type="Google" id="ProtNLM"/>
    </source>
</evidence>
<feature type="region of interest" description="Disordered" evidence="1">
    <location>
        <begin position="1"/>
        <end position="40"/>
    </location>
</feature>
<evidence type="ECO:0000313" key="2">
    <source>
        <dbReference type="EMBL" id="KAJ1170130.1"/>
    </source>
</evidence>
<accession>A0AAV7T1P4</accession>
<keyword evidence="3" id="KW-1185">Reference proteome</keyword>
<dbReference type="Proteomes" id="UP001066276">
    <property type="component" value="Chromosome 4_1"/>
</dbReference>
<name>A0AAV7T1P4_PLEWA</name>
<organism evidence="2 3">
    <name type="scientific">Pleurodeles waltl</name>
    <name type="common">Iberian ribbed newt</name>
    <dbReference type="NCBI Taxonomy" id="8319"/>
    <lineage>
        <taxon>Eukaryota</taxon>
        <taxon>Metazoa</taxon>
        <taxon>Chordata</taxon>
        <taxon>Craniata</taxon>
        <taxon>Vertebrata</taxon>
        <taxon>Euteleostomi</taxon>
        <taxon>Amphibia</taxon>
        <taxon>Batrachia</taxon>
        <taxon>Caudata</taxon>
        <taxon>Salamandroidea</taxon>
        <taxon>Salamandridae</taxon>
        <taxon>Pleurodelinae</taxon>
        <taxon>Pleurodeles</taxon>
    </lineage>
</organism>
<comment type="caution">
    <text evidence="2">The sequence shown here is derived from an EMBL/GenBank/DDBJ whole genome shotgun (WGS) entry which is preliminary data.</text>
</comment>
<dbReference type="AlphaFoldDB" id="A0AAV7T1P4"/>
<feature type="compositionally biased region" description="Polar residues" evidence="1">
    <location>
        <begin position="103"/>
        <end position="117"/>
    </location>
</feature>